<organism evidence="1 2">
    <name type="scientific">Actibacterium lipolyticum</name>
    <dbReference type="NCBI Taxonomy" id="1524263"/>
    <lineage>
        <taxon>Bacteria</taxon>
        <taxon>Pseudomonadati</taxon>
        <taxon>Pseudomonadota</taxon>
        <taxon>Alphaproteobacteria</taxon>
        <taxon>Rhodobacterales</taxon>
        <taxon>Roseobacteraceae</taxon>
        <taxon>Actibacterium</taxon>
    </lineage>
</organism>
<name>A0A238KUT0_9RHOB</name>
<protein>
    <submittedName>
        <fullName evidence="1">Uncharacterized protein</fullName>
    </submittedName>
</protein>
<dbReference type="AlphaFoldDB" id="A0A238KUT0"/>
<sequence length="141" mass="15423">MNLLATACENHPSGKFVKTLSAGNTAAPLGYCIGGTRPGPYVLVSGHSTISDSVYERLLAIPTLSWMRGKLFLVQLDTLDEQLNSNPLKELEGLHFDKTFFLPFCAMPAFTQDAIEQGYRSVLRVCTQLGMIDGRGVSLRN</sequence>
<dbReference type="RefSeq" id="WP_093968217.1">
    <property type="nucleotide sequence ID" value="NZ_FXYE01000002.1"/>
</dbReference>
<evidence type="ECO:0000313" key="2">
    <source>
        <dbReference type="Proteomes" id="UP000202922"/>
    </source>
</evidence>
<keyword evidence="2" id="KW-1185">Reference proteome</keyword>
<accession>A0A238KUT0</accession>
<dbReference type="Proteomes" id="UP000202922">
    <property type="component" value="Unassembled WGS sequence"/>
</dbReference>
<dbReference type="OrthoDB" id="7871347at2"/>
<evidence type="ECO:0000313" key="1">
    <source>
        <dbReference type="EMBL" id="SMX46604.1"/>
    </source>
</evidence>
<gene>
    <name evidence="1" type="ORF">COL8621_03178</name>
</gene>
<dbReference type="EMBL" id="FXYE01000002">
    <property type="protein sequence ID" value="SMX46604.1"/>
    <property type="molecule type" value="Genomic_DNA"/>
</dbReference>
<reference evidence="2" key="1">
    <citation type="submission" date="2017-05" db="EMBL/GenBank/DDBJ databases">
        <authorList>
            <person name="Rodrigo-Torres L."/>
            <person name="Arahal R. D."/>
            <person name="Lucena T."/>
        </authorList>
    </citation>
    <scope>NUCLEOTIDE SEQUENCE [LARGE SCALE GENOMIC DNA]</scope>
    <source>
        <strain evidence="2">CECT 8621</strain>
    </source>
</reference>
<proteinExistence type="predicted"/>